<reference evidence="11 12" key="1">
    <citation type="submission" date="2024-06" db="EMBL/GenBank/DDBJ databases">
        <title>A chromosome-level genome assembly of beet webworm, Loxostege sticticalis.</title>
        <authorList>
            <person name="Zhang Y."/>
        </authorList>
    </citation>
    <scope>NUCLEOTIDE SEQUENCE [LARGE SCALE GENOMIC DNA]</scope>
    <source>
        <strain evidence="11">AQ026</strain>
        <tissue evidence="11">Whole body</tissue>
    </source>
</reference>
<dbReference type="PROSITE" id="PS50240">
    <property type="entry name" value="TRYPSIN_DOM"/>
    <property type="match status" value="2"/>
</dbReference>
<keyword evidence="2 9" id="KW-0732">Signal</keyword>
<keyword evidence="1 7" id="KW-0645">Protease</keyword>
<feature type="chain" id="PRO_5046734633" description="Peptidase S1 domain-containing protein" evidence="9">
    <location>
        <begin position="26"/>
        <end position="832"/>
    </location>
</feature>
<keyword evidence="12" id="KW-1185">Reference proteome</keyword>
<dbReference type="InterPro" id="IPR043504">
    <property type="entry name" value="Peptidase_S1_PA_chymotrypsin"/>
</dbReference>
<keyword evidence="3 7" id="KW-0378">Hydrolase</keyword>
<keyword evidence="4 7" id="KW-0720">Serine protease</keyword>
<dbReference type="InterPro" id="IPR018114">
    <property type="entry name" value="TRYPSIN_HIS"/>
</dbReference>
<evidence type="ECO:0000313" key="11">
    <source>
        <dbReference type="EMBL" id="KAL0868192.1"/>
    </source>
</evidence>
<dbReference type="EMBL" id="JBEUOH010000021">
    <property type="protein sequence ID" value="KAL0868192.1"/>
    <property type="molecule type" value="Genomic_DNA"/>
</dbReference>
<comment type="caution">
    <text evidence="11">The sequence shown here is derived from an EMBL/GenBank/DDBJ whole genome shotgun (WGS) entry which is preliminary data.</text>
</comment>
<name>A0ABR3HCN3_LOXSC</name>
<feature type="region of interest" description="Disordered" evidence="8">
    <location>
        <begin position="127"/>
        <end position="156"/>
    </location>
</feature>
<dbReference type="InterPro" id="IPR001254">
    <property type="entry name" value="Trypsin_dom"/>
</dbReference>
<evidence type="ECO:0000256" key="4">
    <source>
        <dbReference type="ARBA" id="ARBA00022825"/>
    </source>
</evidence>
<dbReference type="Gene3D" id="3.30.1640.30">
    <property type="match status" value="2"/>
</dbReference>
<comment type="similarity">
    <text evidence="6">Belongs to the peptidase S1 family. CLIP subfamily.</text>
</comment>
<evidence type="ECO:0000256" key="1">
    <source>
        <dbReference type="ARBA" id="ARBA00022670"/>
    </source>
</evidence>
<evidence type="ECO:0000256" key="3">
    <source>
        <dbReference type="ARBA" id="ARBA00022801"/>
    </source>
</evidence>
<organism evidence="11 12">
    <name type="scientific">Loxostege sticticalis</name>
    <name type="common">Beet webworm moth</name>
    <dbReference type="NCBI Taxonomy" id="481309"/>
    <lineage>
        <taxon>Eukaryota</taxon>
        <taxon>Metazoa</taxon>
        <taxon>Ecdysozoa</taxon>
        <taxon>Arthropoda</taxon>
        <taxon>Hexapoda</taxon>
        <taxon>Insecta</taxon>
        <taxon>Pterygota</taxon>
        <taxon>Neoptera</taxon>
        <taxon>Endopterygota</taxon>
        <taxon>Lepidoptera</taxon>
        <taxon>Glossata</taxon>
        <taxon>Ditrysia</taxon>
        <taxon>Pyraloidea</taxon>
        <taxon>Crambidae</taxon>
        <taxon>Pyraustinae</taxon>
        <taxon>Loxostege</taxon>
    </lineage>
</organism>
<dbReference type="Proteomes" id="UP001549920">
    <property type="component" value="Unassembled WGS sequence"/>
</dbReference>
<dbReference type="PROSITE" id="PS00135">
    <property type="entry name" value="TRYPSIN_SER"/>
    <property type="match status" value="2"/>
</dbReference>
<evidence type="ECO:0000259" key="10">
    <source>
        <dbReference type="PROSITE" id="PS50240"/>
    </source>
</evidence>
<feature type="signal peptide" evidence="9">
    <location>
        <begin position="1"/>
        <end position="25"/>
    </location>
</feature>
<dbReference type="InterPro" id="IPR001314">
    <property type="entry name" value="Peptidase_S1A"/>
</dbReference>
<evidence type="ECO:0000256" key="8">
    <source>
        <dbReference type="SAM" id="MobiDB-lite"/>
    </source>
</evidence>
<evidence type="ECO:0000256" key="5">
    <source>
        <dbReference type="ARBA" id="ARBA00023157"/>
    </source>
</evidence>
<evidence type="ECO:0000256" key="7">
    <source>
        <dbReference type="RuleBase" id="RU363034"/>
    </source>
</evidence>
<feature type="domain" description="Peptidase S1" evidence="10">
    <location>
        <begin position="197"/>
        <end position="450"/>
    </location>
</feature>
<dbReference type="SMART" id="SM00020">
    <property type="entry name" value="Tryp_SPc"/>
    <property type="match status" value="2"/>
</dbReference>
<dbReference type="CDD" id="cd00190">
    <property type="entry name" value="Tryp_SPc"/>
    <property type="match status" value="2"/>
</dbReference>
<keyword evidence="5" id="KW-1015">Disulfide bond</keyword>
<dbReference type="Pfam" id="PF00089">
    <property type="entry name" value="Trypsin"/>
    <property type="match status" value="2"/>
</dbReference>
<protein>
    <recommendedName>
        <fullName evidence="10">Peptidase S1 domain-containing protein</fullName>
    </recommendedName>
</protein>
<evidence type="ECO:0000256" key="2">
    <source>
        <dbReference type="ARBA" id="ARBA00022729"/>
    </source>
</evidence>
<dbReference type="SUPFAM" id="SSF50494">
    <property type="entry name" value="Trypsin-like serine proteases"/>
    <property type="match status" value="2"/>
</dbReference>
<evidence type="ECO:0000313" key="12">
    <source>
        <dbReference type="Proteomes" id="UP001549920"/>
    </source>
</evidence>
<dbReference type="Gene3D" id="2.40.10.10">
    <property type="entry name" value="Trypsin-like serine proteases"/>
    <property type="match status" value="4"/>
</dbReference>
<proteinExistence type="inferred from homology"/>
<dbReference type="InterPro" id="IPR038565">
    <property type="entry name" value="CLIP_sf"/>
</dbReference>
<dbReference type="InterPro" id="IPR009003">
    <property type="entry name" value="Peptidase_S1_PA"/>
</dbReference>
<dbReference type="SMART" id="SM00680">
    <property type="entry name" value="CLIP"/>
    <property type="match status" value="2"/>
</dbReference>
<dbReference type="PROSITE" id="PS00134">
    <property type="entry name" value="TRYPSIN_HIS"/>
    <property type="match status" value="2"/>
</dbReference>
<dbReference type="InterPro" id="IPR051487">
    <property type="entry name" value="Ser/Thr_Proteases_Immune/Dev"/>
</dbReference>
<dbReference type="PANTHER" id="PTHR24256">
    <property type="entry name" value="TRYPTASE-RELATED"/>
    <property type="match status" value="1"/>
</dbReference>
<feature type="compositionally biased region" description="Polar residues" evidence="8">
    <location>
        <begin position="130"/>
        <end position="140"/>
    </location>
</feature>
<dbReference type="InterPro" id="IPR033116">
    <property type="entry name" value="TRYPSIN_SER"/>
</dbReference>
<gene>
    <name evidence="11" type="ORF">ABMA27_007735</name>
</gene>
<accession>A0ABR3HCN3</accession>
<evidence type="ECO:0000256" key="6">
    <source>
        <dbReference type="ARBA" id="ARBA00024195"/>
    </source>
</evidence>
<feature type="domain" description="Peptidase S1" evidence="10">
    <location>
        <begin position="575"/>
        <end position="807"/>
    </location>
</feature>
<dbReference type="PRINTS" id="PR00722">
    <property type="entry name" value="CHYMOTRYPSIN"/>
</dbReference>
<dbReference type="InterPro" id="IPR022700">
    <property type="entry name" value="CLIP"/>
</dbReference>
<dbReference type="Pfam" id="PF12032">
    <property type="entry name" value="CLIP"/>
    <property type="match status" value="2"/>
</dbReference>
<sequence>MKNFSKVYSLCECFLIFVCFQYTCGISDAADSCSLPGDVQGECVRLGECAQYVALLKESTTTELGLRLAQERRCGLQGNSLKVCCPTVTEVPSPKFGTGMDDLDYEDELPEPGVCGRDTGIYVVPDISFRPQNPTQSQNEPGYPDLPRGKRDTDYNDGNLPDYISDELPFFEDGAASYTAKPPMNQTHLPVDFARRGTGGYASNGVPVTTKIRYLAQWMALLAYKRSPSVWECGGSIITKRHVLTAAHCIRESLYVVRVGELDLAQTEKEFYPIDFYIKKKIPHEQYTKYHNDIAILVLDGTIPIDDYTSMFVSPVCLLDPSFPYYRDALPNTFITGWGETEKNERPTNLLFALLDIVDQDTCKQVYSHAALTIDERVFCAGDPQNGRDACNGDSGGPLIGKFFLPEYEEEYYFHQLGLISYGYSCSARRYIGVYTNVTHYLPWIREKVTGKTGLRQWSTQAGDSCSLPGDSRGECVSLAACAQYVALLKESSTTELGLNITQERRCGFQGKSLQVCCPTEIEVPDPDAKLRTNLDASDYVDALPEPGTCGHHPGSIYFSLIVHIWYCGDQLAQWMALLAYKRSPSMWECGGSIITKRHVLTAAHCVRESLYVVRVGELDLAKTEKEFYPIDFYIKKKIPHEQYTKYHNDIAILVLDGTIPIDEPYAAGYLAPVCLPEPGLPYRRAGPKETFITGWGETEKNERPTNLLYAHLDILEQAACEQAYSSEELTIDERVFCAGDPGNGRDACNGDSGGPLIGTYYLPDYSKLMYYQVGLISYGYRCSAKRFTGVYTNITHFMPWILEKVTGKSEPRQWTVTTQNPEKVFEEFFSR</sequence>
<evidence type="ECO:0000256" key="9">
    <source>
        <dbReference type="SAM" id="SignalP"/>
    </source>
</evidence>